<keyword evidence="1 2" id="KW-0175">Coiled coil</keyword>
<keyword evidence="6" id="KW-1185">Reference proteome</keyword>
<feature type="region of interest" description="Disordered" evidence="4">
    <location>
        <begin position="365"/>
        <end position="387"/>
    </location>
</feature>
<evidence type="ECO:0000259" key="5">
    <source>
        <dbReference type="PROSITE" id="PS51741"/>
    </source>
</evidence>
<protein>
    <submittedName>
        <fullName evidence="7">F-BAR domain-containing protein</fullName>
    </submittedName>
</protein>
<dbReference type="GO" id="GO:0048268">
    <property type="term" value="P:clathrin coat assembly"/>
    <property type="evidence" value="ECO:0007669"/>
    <property type="project" value="TreeGrafter"/>
</dbReference>
<dbReference type="PROSITE" id="PS51741">
    <property type="entry name" value="F_BAR"/>
    <property type="match status" value="1"/>
</dbReference>
<feature type="region of interest" description="Disordered" evidence="4">
    <location>
        <begin position="668"/>
        <end position="713"/>
    </location>
</feature>
<feature type="region of interest" description="Disordered" evidence="4">
    <location>
        <begin position="598"/>
        <end position="622"/>
    </location>
</feature>
<dbReference type="SUPFAM" id="SSF103657">
    <property type="entry name" value="BAR/IMD domain-like"/>
    <property type="match status" value="1"/>
</dbReference>
<proteinExistence type="predicted"/>
<accession>A0A183CCB8</accession>
<sequence>MTLVDYASNFWGDKHIGYNVLYENMKKGEESVHELLTFLKERINVEDDLLKSLGKSLHRVNGYVSNNSGFVDAWKLARETLELWTEIQSTMLKNLNELLKEVTRYQEELGRMRKRAKDADTLETINLMQTTTTCLQKARDTYNQRCGEVGSLKQSNKEWTAASTREYLKARNKLNKAHEEYKLYMDKYSQIRDTFEERISNAARSFQEHDRLHLLQMKRFFAQLAKCFETGHGSHAQVGANLRQNVEQNINVEDLMLRFIDEKGTGTEPPQKLQWTEADELPPDLDVVSCVQSQSSSSNSSAIIPNPVSHQFLPSVNHLLGLDDSWMAVGGDSGVGVGVADVQANASGSIGGGFGESTGSFGVKRGSANGFSEHNKSGGDSDSERHSEVLFSVPSSTISSTAPTTTSASSSSYVPLQLSSWLGRQKLSGRLKKHFSASQSNLAGSIAIETPAVCGNDQMKGGGVAPTSSFSKSYNDTSSKMAASGLLKRYQKGKAMKSSMGDLTLIGKAQPELTLFSLDIQNNVTSEHEVVRDPLEVFGPPPPLPVTDPPSLDGELADTFSHYTVDLTRNYPATSSTKSHQQQIRQHSVSFVSTCSEGTTADEQQHQRCASSSSTSSDEEEACMAAQRWPLVKFHCQNDPWGGDPTAARDGPIRAALTGDEQHLRRKYNANRPFGVPGSSTPFFGTEPKRSETPSTPTPSRPIPTSQTTPSSIFPLSADNELSTPSVTPNSFETPATLCGGPFAQNFFISPSPMAIHPSASFSASSFKVPGTVPIAMAVNEYLHVWIKPNCALRFASLAL</sequence>
<name>A0A183CCB8_GLOPA</name>
<evidence type="ECO:0000256" key="1">
    <source>
        <dbReference type="ARBA" id="ARBA00023054"/>
    </source>
</evidence>
<dbReference type="GO" id="GO:0005905">
    <property type="term" value="C:clathrin-coated pit"/>
    <property type="evidence" value="ECO:0007669"/>
    <property type="project" value="TreeGrafter"/>
</dbReference>
<feature type="domain" description="F-BAR" evidence="5">
    <location>
        <begin position="2"/>
        <end position="254"/>
    </location>
</feature>
<dbReference type="PANTHER" id="PTHR23065">
    <property type="entry name" value="PROLINE-SERINE-THREONINE PHOSPHATASE INTERACTING PROTEIN 1"/>
    <property type="match status" value="1"/>
</dbReference>
<dbReference type="WBParaSite" id="GPLIN_001051900">
    <property type="protein sequence ID" value="GPLIN_001051900"/>
    <property type="gene ID" value="GPLIN_001051900"/>
</dbReference>
<dbReference type="InterPro" id="IPR027267">
    <property type="entry name" value="AH/BAR_dom_sf"/>
</dbReference>
<dbReference type="Proteomes" id="UP000050741">
    <property type="component" value="Unassembled WGS sequence"/>
</dbReference>
<dbReference type="AlphaFoldDB" id="A0A183CCB8"/>
<dbReference type="GO" id="GO:0072583">
    <property type="term" value="P:clathrin-dependent endocytosis"/>
    <property type="evidence" value="ECO:0007669"/>
    <property type="project" value="TreeGrafter"/>
</dbReference>
<dbReference type="PANTHER" id="PTHR23065:SF15">
    <property type="entry name" value="AT02057P"/>
    <property type="match status" value="1"/>
</dbReference>
<feature type="compositionally biased region" description="Polar residues" evidence="4">
    <location>
        <begin position="598"/>
        <end position="610"/>
    </location>
</feature>
<reference evidence="7" key="2">
    <citation type="submission" date="2016-06" db="UniProtKB">
        <authorList>
            <consortium name="WormBaseParasite"/>
        </authorList>
    </citation>
    <scope>IDENTIFICATION</scope>
</reference>
<dbReference type="GO" id="GO:0030136">
    <property type="term" value="C:clathrin-coated vesicle"/>
    <property type="evidence" value="ECO:0007669"/>
    <property type="project" value="TreeGrafter"/>
</dbReference>
<dbReference type="GO" id="GO:0005886">
    <property type="term" value="C:plasma membrane"/>
    <property type="evidence" value="ECO:0007669"/>
    <property type="project" value="TreeGrafter"/>
</dbReference>
<evidence type="ECO:0000256" key="3">
    <source>
        <dbReference type="SAM" id="Coils"/>
    </source>
</evidence>
<feature type="compositionally biased region" description="Basic and acidic residues" evidence="4">
    <location>
        <begin position="373"/>
        <end position="387"/>
    </location>
</feature>
<feature type="compositionally biased region" description="Low complexity" evidence="4">
    <location>
        <begin position="703"/>
        <end position="713"/>
    </location>
</feature>
<feature type="coiled-coil region" evidence="3">
    <location>
        <begin position="88"/>
        <end position="115"/>
    </location>
</feature>
<evidence type="ECO:0000256" key="2">
    <source>
        <dbReference type="PROSITE-ProRule" id="PRU01077"/>
    </source>
</evidence>
<dbReference type="InterPro" id="IPR054713">
    <property type="entry name" value="GMIP/FCHO2-like_FCH"/>
</dbReference>
<dbReference type="InterPro" id="IPR031160">
    <property type="entry name" value="F_BAR_dom"/>
</dbReference>
<evidence type="ECO:0000256" key="4">
    <source>
        <dbReference type="SAM" id="MobiDB-lite"/>
    </source>
</evidence>
<reference evidence="6" key="1">
    <citation type="submission" date="2014-05" db="EMBL/GenBank/DDBJ databases">
        <title>The genome and life-stage specific transcriptomes of Globodera pallida elucidate key aspects of plant parasitism by a cyst nematode.</title>
        <authorList>
            <person name="Cotton J.A."/>
            <person name="Lilley C.J."/>
            <person name="Jones L.M."/>
            <person name="Kikuchi T."/>
            <person name="Reid A.J."/>
            <person name="Thorpe P."/>
            <person name="Tsai I.J."/>
            <person name="Beasley H."/>
            <person name="Blok V."/>
            <person name="Cock P.J.A."/>
            <person name="Van den Akker S.E."/>
            <person name="Holroyd N."/>
            <person name="Hunt M."/>
            <person name="Mantelin S."/>
            <person name="Naghra H."/>
            <person name="Pain A."/>
            <person name="Palomares-Rius J.E."/>
            <person name="Zarowiecki M."/>
            <person name="Berriman M."/>
            <person name="Jones J.T."/>
            <person name="Urwin P.E."/>
        </authorList>
    </citation>
    <scope>NUCLEOTIDE SEQUENCE [LARGE SCALE GENOMIC DNA]</scope>
    <source>
        <strain evidence="6">Lindley</strain>
    </source>
</reference>
<evidence type="ECO:0000313" key="7">
    <source>
        <dbReference type="WBParaSite" id="GPLIN_001051900"/>
    </source>
</evidence>
<dbReference type="Gene3D" id="1.20.1270.60">
    <property type="entry name" value="Arfaptin homology (AH) domain/BAR domain"/>
    <property type="match status" value="1"/>
</dbReference>
<evidence type="ECO:0000313" key="6">
    <source>
        <dbReference type="Proteomes" id="UP000050741"/>
    </source>
</evidence>
<dbReference type="Pfam" id="PF22699">
    <property type="entry name" value="GMIP-like_FCH"/>
    <property type="match status" value="1"/>
</dbReference>
<organism evidence="6 7">
    <name type="scientific">Globodera pallida</name>
    <name type="common">Potato cyst nematode worm</name>
    <name type="synonym">Heterodera pallida</name>
    <dbReference type="NCBI Taxonomy" id="36090"/>
    <lineage>
        <taxon>Eukaryota</taxon>
        <taxon>Metazoa</taxon>
        <taxon>Ecdysozoa</taxon>
        <taxon>Nematoda</taxon>
        <taxon>Chromadorea</taxon>
        <taxon>Rhabditida</taxon>
        <taxon>Tylenchina</taxon>
        <taxon>Tylenchomorpha</taxon>
        <taxon>Tylenchoidea</taxon>
        <taxon>Heteroderidae</taxon>
        <taxon>Heteroderinae</taxon>
        <taxon>Globodera</taxon>
    </lineage>
</organism>